<comment type="subunit">
    <text evidence="10">Heterodimer of HisH and HisF.</text>
</comment>
<keyword evidence="2 10" id="KW-0963">Cytoplasm</keyword>
<evidence type="ECO:0000256" key="6">
    <source>
        <dbReference type="ARBA" id="ARBA00023102"/>
    </source>
</evidence>
<keyword evidence="3 10" id="KW-0028">Amino-acid biosynthesis</keyword>
<comment type="catalytic activity">
    <reaction evidence="9 10">
        <text>L-glutamine + H2O = L-glutamate + NH4(+)</text>
        <dbReference type="Rhea" id="RHEA:15889"/>
        <dbReference type="ChEBI" id="CHEBI:15377"/>
        <dbReference type="ChEBI" id="CHEBI:28938"/>
        <dbReference type="ChEBI" id="CHEBI:29985"/>
        <dbReference type="ChEBI" id="CHEBI:58359"/>
        <dbReference type="EC" id="3.5.1.2"/>
    </reaction>
</comment>
<evidence type="ECO:0000256" key="11">
    <source>
        <dbReference type="PIRSR" id="PIRSR000495-1"/>
    </source>
</evidence>
<keyword evidence="14" id="KW-1185">Reference proteome</keyword>
<dbReference type="UniPathway" id="UPA00031">
    <property type="reaction ID" value="UER00010"/>
</dbReference>
<dbReference type="GO" id="GO:0004359">
    <property type="term" value="F:glutaminase activity"/>
    <property type="evidence" value="ECO:0007669"/>
    <property type="project" value="UniProtKB-EC"/>
</dbReference>
<dbReference type="SUPFAM" id="SSF52317">
    <property type="entry name" value="Class I glutamine amidotransferase-like"/>
    <property type="match status" value="1"/>
</dbReference>
<accession>I3CIZ2</accession>
<protein>
    <recommendedName>
        <fullName evidence="10">Imidazole glycerol phosphate synthase subunit HisH</fullName>
        <ecNumber evidence="10">4.3.2.10</ecNumber>
    </recommendedName>
    <alternativeName>
        <fullName evidence="10">IGP synthase glutaminase subunit</fullName>
        <ecNumber evidence="10">3.5.1.2</ecNumber>
    </alternativeName>
    <alternativeName>
        <fullName evidence="10">IGP synthase subunit HisH</fullName>
    </alternativeName>
    <alternativeName>
        <fullName evidence="10">ImGP synthase subunit HisH</fullName>
        <shortName evidence="10">IGPS subunit HisH</shortName>
    </alternativeName>
</protein>
<dbReference type="STRING" id="395493.BegalDRAFT_2750"/>
<keyword evidence="5 10" id="KW-0315">Glutamine amidotransferase</keyword>
<evidence type="ECO:0000313" key="13">
    <source>
        <dbReference type="EMBL" id="EIJ43585.1"/>
    </source>
</evidence>
<comment type="function">
    <text evidence="10">IGPS catalyzes the conversion of PRFAR and glutamine to IGP, AICAR and glutamate. The HisH subunit catalyzes the hydrolysis of glutamine to glutamate and ammonia as part of the synthesis of IGP and AICAR. The resulting ammonia molecule is channeled to the active site of HisF.</text>
</comment>
<dbReference type="EC" id="3.5.1.2" evidence="10"/>
<feature type="active site" description="Nucleophile" evidence="10 11">
    <location>
        <position position="83"/>
    </location>
</feature>
<dbReference type="PROSITE" id="PS51273">
    <property type="entry name" value="GATASE_TYPE_1"/>
    <property type="match status" value="1"/>
</dbReference>
<evidence type="ECO:0000313" key="14">
    <source>
        <dbReference type="Proteomes" id="UP000005744"/>
    </source>
</evidence>
<dbReference type="Pfam" id="PF00117">
    <property type="entry name" value="GATase"/>
    <property type="match status" value="1"/>
</dbReference>
<dbReference type="OrthoDB" id="9807137at2"/>
<dbReference type="CDD" id="cd01748">
    <property type="entry name" value="GATase1_IGP_Synthase"/>
    <property type="match status" value="1"/>
</dbReference>
<comment type="catalytic activity">
    <reaction evidence="8 10">
        <text>5-[(5-phospho-1-deoxy-D-ribulos-1-ylimino)methylamino]-1-(5-phospho-beta-D-ribosyl)imidazole-4-carboxamide + L-glutamine = D-erythro-1-(imidazol-4-yl)glycerol 3-phosphate + 5-amino-1-(5-phospho-beta-D-ribosyl)imidazole-4-carboxamide + L-glutamate + H(+)</text>
        <dbReference type="Rhea" id="RHEA:24793"/>
        <dbReference type="ChEBI" id="CHEBI:15378"/>
        <dbReference type="ChEBI" id="CHEBI:29985"/>
        <dbReference type="ChEBI" id="CHEBI:58278"/>
        <dbReference type="ChEBI" id="CHEBI:58359"/>
        <dbReference type="ChEBI" id="CHEBI:58475"/>
        <dbReference type="ChEBI" id="CHEBI:58525"/>
        <dbReference type="EC" id="4.3.2.10"/>
    </reaction>
</comment>
<evidence type="ECO:0000256" key="7">
    <source>
        <dbReference type="ARBA" id="ARBA00023239"/>
    </source>
</evidence>
<dbReference type="eggNOG" id="COG0118">
    <property type="taxonomic scope" value="Bacteria"/>
</dbReference>
<dbReference type="HAMAP" id="MF_00278">
    <property type="entry name" value="HisH"/>
    <property type="match status" value="1"/>
</dbReference>
<dbReference type="GO" id="GO:0000105">
    <property type="term" value="P:L-histidine biosynthetic process"/>
    <property type="evidence" value="ECO:0007669"/>
    <property type="project" value="UniProtKB-UniRule"/>
</dbReference>
<dbReference type="EMBL" id="JH600070">
    <property type="protein sequence ID" value="EIJ43585.1"/>
    <property type="molecule type" value="Genomic_DNA"/>
</dbReference>
<comment type="pathway">
    <text evidence="1 10">Amino-acid biosynthesis; L-histidine biosynthesis; L-histidine from 5-phospho-alpha-D-ribose 1-diphosphate: step 5/9.</text>
</comment>
<evidence type="ECO:0000256" key="10">
    <source>
        <dbReference type="HAMAP-Rule" id="MF_00278"/>
    </source>
</evidence>
<dbReference type="RefSeq" id="WP_002690882.1">
    <property type="nucleotide sequence ID" value="NZ_JH600070.1"/>
</dbReference>
<dbReference type="EC" id="4.3.2.10" evidence="10"/>
<dbReference type="Gene3D" id="3.40.50.880">
    <property type="match status" value="1"/>
</dbReference>
<feature type="active site" evidence="10 11">
    <location>
        <position position="195"/>
    </location>
</feature>
<feature type="domain" description="Glutamine amidotransferase" evidence="12">
    <location>
        <begin position="6"/>
        <end position="211"/>
    </location>
</feature>
<comment type="subcellular location">
    <subcellularLocation>
        <location evidence="10">Cytoplasm</location>
    </subcellularLocation>
</comment>
<feature type="active site" evidence="10 11">
    <location>
        <position position="197"/>
    </location>
</feature>
<dbReference type="PANTHER" id="PTHR42701">
    <property type="entry name" value="IMIDAZOLE GLYCEROL PHOSPHATE SYNTHASE SUBUNIT HISH"/>
    <property type="match status" value="1"/>
</dbReference>
<dbReference type="Proteomes" id="UP000005744">
    <property type="component" value="Unassembled WGS sequence"/>
</dbReference>
<keyword evidence="13" id="KW-0808">Transferase</keyword>
<evidence type="ECO:0000256" key="9">
    <source>
        <dbReference type="ARBA" id="ARBA00049534"/>
    </source>
</evidence>
<proteinExistence type="inferred from homology"/>
<evidence type="ECO:0000256" key="5">
    <source>
        <dbReference type="ARBA" id="ARBA00022962"/>
    </source>
</evidence>
<dbReference type="PIRSF" id="PIRSF000495">
    <property type="entry name" value="Amidotransf_hisH"/>
    <property type="match status" value="1"/>
</dbReference>
<reference evidence="13 14" key="1">
    <citation type="submission" date="2011-11" db="EMBL/GenBank/DDBJ databases">
        <title>Improved High-Quality Draft sequence of Beggiatoa alba B18lD.</title>
        <authorList>
            <consortium name="US DOE Joint Genome Institute"/>
            <person name="Lucas S."/>
            <person name="Han J."/>
            <person name="Lapidus A."/>
            <person name="Cheng J.-F."/>
            <person name="Goodwin L."/>
            <person name="Pitluck S."/>
            <person name="Peters L."/>
            <person name="Mikhailova N."/>
            <person name="Held B."/>
            <person name="Detter J.C."/>
            <person name="Han C."/>
            <person name="Tapia R."/>
            <person name="Land M."/>
            <person name="Hauser L."/>
            <person name="Kyrpides N."/>
            <person name="Ivanova N."/>
            <person name="Pagani I."/>
            <person name="Samuel K."/>
            <person name="Teske A."/>
            <person name="Mueller J."/>
            <person name="Woyke T."/>
        </authorList>
    </citation>
    <scope>NUCLEOTIDE SEQUENCE [LARGE SCALE GENOMIC DNA]</scope>
    <source>
        <strain evidence="13 14">B18LD</strain>
    </source>
</reference>
<dbReference type="AlphaFoldDB" id="I3CIZ2"/>
<dbReference type="GO" id="GO:0000107">
    <property type="term" value="F:imidazoleglycerol-phosphate synthase activity"/>
    <property type="evidence" value="ECO:0007669"/>
    <property type="project" value="UniProtKB-UniRule"/>
</dbReference>
<dbReference type="InterPro" id="IPR010139">
    <property type="entry name" value="Imidazole-glycPsynth_HisH"/>
</dbReference>
<keyword evidence="6 10" id="KW-0368">Histidine biosynthesis</keyword>
<dbReference type="GO" id="GO:0005737">
    <property type="term" value="C:cytoplasm"/>
    <property type="evidence" value="ECO:0007669"/>
    <property type="project" value="UniProtKB-SubCell"/>
</dbReference>
<evidence type="ECO:0000256" key="4">
    <source>
        <dbReference type="ARBA" id="ARBA00022801"/>
    </source>
</evidence>
<evidence type="ECO:0000259" key="12">
    <source>
        <dbReference type="Pfam" id="PF00117"/>
    </source>
</evidence>
<dbReference type="GO" id="GO:0016829">
    <property type="term" value="F:lyase activity"/>
    <property type="evidence" value="ECO:0007669"/>
    <property type="project" value="UniProtKB-KW"/>
</dbReference>
<sequence>MKTVAILDYGMSNLRSVNQAFSHVAERDWQVIVSNEAQTILHADKVVFPGQGAIGNCMALLKQTGLSDIIRQALQEKPFLGLCLGLQTLLSHSEENGGVDGFGAIAGNVKLFPDPLLDPVTGERQKVPHMGWNQVKQVTDHPLWANIPDNSRFYFVHSYYVEPTEPNVTTGATTYGNITFTSAIAKDNLCAVQFHPEKSQHTGLQLLRNFLAL</sequence>
<evidence type="ECO:0000256" key="3">
    <source>
        <dbReference type="ARBA" id="ARBA00022605"/>
    </source>
</evidence>
<keyword evidence="7 10" id="KW-0456">Lyase</keyword>
<dbReference type="InterPro" id="IPR029062">
    <property type="entry name" value="Class_I_gatase-like"/>
</dbReference>
<evidence type="ECO:0000256" key="2">
    <source>
        <dbReference type="ARBA" id="ARBA00022490"/>
    </source>
</evidence>
<organism evidence="13 14">
    <name type="scientific">Beggiatoa alba B18LD</name>
    <dbReference type="NCBI Taxonomy" id="395493"/>
    <lineage>
        <taxon>Bacteria</taxon>
        <taxon>Pseudomonadati</taxon>
        <taxon>Pseudomonadota</taxon>
        <taxon>Gammaproteobacteria</taxon>
        <taxon>Thiotrichales</taxon>
        <taxon>Thiotrichaceae</taxon>
        <taxon>Beggiatoa</taxon>
    </lineage>
</organism>
<evidence type="ECO:0000256" key="8">
    <source>
        <dbReference type="ARBA" id="ARBA00047838"/>
    </source>
</evidence>
<dbReference type="PANTHER" id="PTHR42701:SF2">
    <property type="entry name" value="IMIDAZOLE GLYCEROL PHOSPHATE SYNTHASE SUBUNIT HISH 1"/>
    <property type="match status" value="1"/>
</dbReference>
<evidence type="ECO:0000256" key="1">
    <source>
        <dbReference type="ARBA" id="ARBA00005091"/>
    </source>
</evidence>
<gene>
    <name evidence="10" type="primary">hisH</name>
    <name evidence="13" type="ORF">BegalDRAFT_2750</name>
</gene>
<name>I3CIZ2_9GAMM</name>
<keyword evidence="4 10" id="KW-0378">Hydrolase</keyword>
<dbReference type="NCBIfam" id="TIGR01855">
    <property type="entry name" value="IMP_synth_hisH"/>
    <property type="match status" value="1"/>
</dbReference>
<dbReference type="HOGENOM" id="CLU_071837_2_0_6"/>
<dbReference type="InterPro" id="IPR017926">
    <property type="entry name" value="GATASE"/>
</dbReference>